<sequence>MGIKLYRYRTFKKNWKEEAFDGIVEPSSPLYFNDPYDCDFCFQEDISDEIHERKDYVEMVKKYIPLRKEEQDRILHADDLERALRMVFWAHGKSIQGSVKAFLRNDMSEMTNELRDAVRVVCLSETYDSMLMWGHYAMNHTGYCIEYEFEKDDICYSNLHPVEYTKDRYTISKNDIIDGKSDMIYKITCRKAEAWSYEKEWRIVTENYSRTRSLEVDPKTRYVLDLKENIKAFYLGAKINEKEKSEIIQFAKKNNRIVYQMILSANTYELRAERIDNV</sequence>
<dbReference type="AlphaFoldDB" id="A0A174C5X8"/>
<evidence type="ECO:0000313" key="2">
    <source>
        <dbReference type="Proteomes" id="UP000095706"/>
    </source>
</evidence>
<name>A0A174C5X8_9FIRM</name>
<accession>A0A174C5X8</accession>
<dbReference type="EMBL" id="CYYV01000005">
    <property type="protein sequence ID" value="CUO07300.1"/>
    <property type="molecule type" value="Genomic_DNA"/>
</dbReference>
<protein>
    <submittedName>
        <fullName evidence="1">Protein of uncharacterized function (DUF2971)</fullName>
    </submittedName>
</protein>
<dbReference type="RefSeq" id="WP_055227057.1">
    <property type="nucleotide sequence ID" value="NZ_CAXSRP010000003.1"/>
</dbReference>
<proteinExistence type="predicted"/>
<dbReference type="Proteomes" id="UP000095706">
    <property type="component" value="Unassembled WGS sequence"/>
</dbReference>
<gene>
    <name evidence="1" type="ORF">ERS852406_01216</name>
</gene>
<reference evidence="1 2" key="1">
    <citation type="submission" date="2015-09" db="EMBL/GenBank/DDBJ databases">
        <authorList>
            <consortium name="Pathogen Informatics"/>
        </authorList>
    </citation>
    <scope>NUCLEOTIDE SEQUENCE [LARGE SCALE GENOMIC DNA]</scope>
    <source>
        <strain evidence="1 2">2789STDY5608849</strain>
    </source>
</reference>
<evidence type="ECO:0000313" key="1">
    <source>
        <dbReference type="EMBL" id="CUO07300.1"/>
    </source>
</evidence>
<dbReference type="InterPro" id="IPR021352">
    <property type="entry name" value="DUF2971"/>
</dbReference>
<dbReference type="Pfam" id="PF11185">
    <property type="entry name" value="DUF2971"/>
    <property type="match status" value="1"/>
</dbReference>
<organism evidence="1 2">
    <name type="scientific">Fusicatenibacter saccharivorans</name>
    <dbReference type="NCBI Taxonomy" id="1150298"/>
    <lineage>
        <taxon>Bacteria</taxon>
        <taxon>Bacillati</taxon>
        <taxon>Bacillota</taxon>
        <taxon>Clostridia</taxon>
        <taxon>Lachnospirales</taxon>
        <taxon>Lachnospiraceae</taxon>
        <taxon>Fusicatenibacter</taxon>
    </lineage>
</organism>